<evidence type="ECO:0000313" key="2">
    <source>
        <dbReference type="Proteomes" id="UP000184368"/>
    </source>
</evidence>
<dbReference type="STRING" id="1302690.BUE76_00500"/>
<proteinExistence type="predicted"/>
<gene>
    <name evidence="1" type="ORF">SAMN05444008_13013</name>
</gene>
<organism evidence="1 2">
    <name type="scientific">Cnuella takakiae</name>
    <dbReference type="NCBI Taxonomy" id="1302690"/>
    <lineage>
        <taxon>Bacteria</taxon>
        <taxon>Pseudomonadati</taxon>
        <taxon>Bacteroidota</taxon>
        <taxon>Chitinophagia</taxon>
        <taxon>Chitinophagales</taxon>
        <taxon>Chitinophagaceae</taxon>
        <taxon>Cnuella</taxon>
    </lineage>
</organism>
<keyword evidence="2" id="KW-1185">Reference proteome</keyword>
<evidence type="ECO:0000313" key="1">
    <source>
        <dbReference type="EMBL" id="SHG37885.1"/>
    </source>
</evidence>
<dbReference type="EMBL" id="FQUO01000030">
    <property type="protein sequence ID" value="SHG37885.1"/>
    <property type="molecule type" value="Genomic_DNA"/>
</dbReference>
<name>A0A1M5JBY6_9BACT</name>
<accession>A0A1M5JBY6</accession>
<dbReference type="OrthoDB" id="281003at2"/>
<dbReference type="Proteomes" id="UP000184368">
    <property type="component" value="Unassembled WGS sequence"/>
</dbReference>
<protein>
    <submittedName>
        <fullName evidence="1">Uncharacterized protein</fullName>
    </submittedName>
</protein>
<sequence length="138" mass="15978">MAGFNERIKQLIKEKDSEGFELEQQEKQEPDPELELLTPSPFYKVENIRSVPACLELRLPNGTSKAIPYSYILEINHKPSEGIEVISTNKRIRIYGRNLKQLYLLMVAFRIRCIEANIGNDLTEENKPFVKEIAIEDQ</sequence>
<reference evidence="1 2" key="1">
    <citation type="submission" date="2016-11" db="EMBL/GenBank/DDBJ databases">
        <authorList>
            <person name="Jaros S."/>
            <person name="Januszkiewicz K."/>
            <person name="Wedrychowicz H."/>
        </authorList>
    </citation>
    <scope>NUCLEOTIDE SEQUENCE [LARGE SCALE GENOMIC DNA]</scope>
    <source>
        <strain evidence="1 2">DSM 26897</strain>
    </source>
</reference>
<dbReference type="AlphaFoldDB" id="A0A1M5JBY6"/>
<dbReference type="RefSeq" id="WP_073048726.1">
    <property type="nucleotide sequence ID" value="NZ_FQUO01000030.1"/>
</dbReference>